<proteinExistence type="inferred from homology"/>
<dbReference type="AlphaFoldDB" id="A0ABC8R284"/>
<evidence type="ECO:0000313" key="7">
    <source>
        <dbReference type="Proteomes" id="UP001642360"/>
    </source>
</evidence>
<dbReference type="PANTHER" id="PTHR31301">
    <property type="entry name" value="LOB DOMAIN-CONTAINING PROTEIN 4-RELATED"/>
    <property type="match status" value="1"/>
</dbReference>
<dbReference type="InterPro" id="IPR004883">
    <property type="entry name" value="LOB"/>
</dbReference>
<feature type="domain" description="LOB" evidence="4">
    <location>
        <begin position="38"/>
        <end position="139"/>
    </location>
</feature>
<evidence type="ECO:0000259" key="4">
    <source>
        <dbReference type="PROSITE" id="PS50891"/>
    </source>
</evidence>
<comment type="similarity">
    <text evidence="1">Belongs to the LOB domain-containing protein family.</text>
</comment>
<reference evidence="5 7" key="1">
    <citation type="submission" date="2024-02" db="EMBL/GenBank/DDBJ databases">
        <authorList>
            <person name="Vignale AGUSTIN F."/>
            <person name="Sosa J E."/>
            <person name="Modenutti C."/>
        </authorList>
    </citation>
    <scope>NUCLEOTIDE SEQUENCE [LARGE SCALE GENOMIC DNA]</scope>
</reference>
<feature type="compositionally biased region" description="Low complexity" evidence="3">
    <location>
        <begin position="1"/>
        <end position="21"/>
    </location>
</feature>
<keyword evidence="7" id="KW-1185">Reference proteome</keyword>
<dbReference type="EMBL" id="CAUOFW020000984">
    <property type="protein sequence ID" value="CAK9139754.1"/>
    <property type="molecule type" value="Genomic_DNA"/>
</dbReference>
<dbReference type="Pfam" id="PF03195">
    <property type="entry name" value="LOB"/>
    <property type="match status" value="1"/>
</dbReference>
<accession>A0ABC8R284</accession>
<keyword evidence="2" id="KW-0175">Coiled coil</keyword>
<evidence type="ECO:0000256" key="1">
    <source>
        <dbReference type="ARBA" id="ARBA00005474"/>
    </source>
</evidence>
<dbReference type="PROSITE" id="PS50891">
    <property type="entry name" value="LOB"/>
    <property type="match status" value="1"/>
</dbReference>
<evidence type="ECO:0000313" key="6">
    <source>
        <dbReference type="EMBL" id="CAK9139754.1"/>
    </source>
</evidence>
<comment type="caution">
    <text evidence="5">The sequence shown here is derived from an EMBL/GenBank/DDBJ whole genome shotgun (WGS) entry which is preliminary data.</text>
</comment>
<dbReference type="PANTHER" id="PTHR31301:SF204">
    <property type="entry name" value="LOB DOMAIN-CONTAINING PROTEIN"/>
    <property type="match status" value="1"/>
</dbReference>
<dbReference type="Proteomes" id="UP001642360">
    <property type="component" value="Unassembled WGS sequence"/>
</dbReference>
<sequence>MECSGDTTTTRSTTPSSSSLPQSPPSFPPSAPPPVILSPCAACKILRRRCAEKCVLAPYFPPTEPLKFTVAHRIFGASNITKLLLELPEFQRADAVSSIIYEANARIRDPVYGSTGAIYQLQKQVSELQAELAKTQVELFNMQRQQANLLSSVCLEMSQHQENMLQTPYEISNYFNDDGYLCNTTSWEPLWT</sequence>
<organism evidence="5 7">
    <name type="scientific">Ilex paraguariensis</name>
    <name type="common">yerba mate</name>
    <dbReference type="NCBI Taxonomy" id="185542"/>
    <lineage>
        <taxon>Eukaryota</taxon>
        <taxon>Viridiplantae</taxon>
        <taxon>Streptophyta</taxon>
        <taxon>Embryophyta</taxon>
        <taxon>Tracheophyta</taxon>
        <taxon>Spermatophyta</taxon>
        <taxon>Magnoliopsida</taxon>
        <taxon>eudicotyledons</taxon>
        <taxon>Gunneridae</taxon>
        <taxon>Pentapetalae</taxon>
        <taxon>asterids</taxon>
        <taxon>campanulids</taxon>
        <taxon>Aquifoliales</taxon>
        <taxon>Aquifoliaceae</taxon>
        <taxon>Ilex</taxon>
    </lineage>
</organism>
<evidence type="ECO:0000313" key="5">
    <source>
        <dbReference type="EMBL" id="CAK9136167.1"/>
    </source>
</evidence>
<name>A0ABC8R284_9AQUA</name>
<feature type="region of interest" description="Disordered" evidence="3">
    <location>
        <begin position="1"/>
        <end position="31"/>
    </location>
</feature>
<feature type="compositionally biased region" description="Pro residues" evidence="3">
    <location>
        <begin position="22"/>
        <end position="31"/>
    </location>
</feature>
<gene>
    <name evidence="5" type="ORF">ILEXP_LOCUS3141</name>
    <name evidence="6" type="ORF">ILEXP_LOCUS7154</name>
</gene>
<dbReference type="EMBL" id="CAUOFW020000737">
    <property type="protein sequence ID" value="CAK9136167.1"/>
    <property type="molecule type" value="Genomic_DNA"/>
</dbReference>
<evidence type="ECO:0000256" key="2">
    <source>
        <dbReference type="SAM" id="Coils"/>
    </source>
</evidence>
<feature type="coiled-coil region" evidence="2">
    <location>
        <begin position="118"/>
        <end position="145"/>
    </location>
</feature>
<protein>
    <recommendedName>
        <fullName evidence="4">LOB domain-containing protein</fullName>
    </recommendedName>
</protein>
<evidence type="ECO:0000256" key="3">
    <source>
        <dbReference type="SAM" id="MobiDB-lite"/>
    </source>
</evidence>